<dbReference type="GO" id="GO:0016491">
    <property type="term" value="F:oxidoreductase activity"/>
    <property type="evidence" value="ECO:0007669"/>
    <property type="project" value="UniProtKB-KW"/>
</dbReference>
<organism evidence="10 11">
    <name type="scientific">Nonomuraea mangrovi</name>
    <dbReference type="NCBI Taxonomy" id="2316207"/>
    <lineage>
        <taxon>Bacteria</taxon>
        <taxon>Bacillati</taxon>
        <taxon>Actinomycetota</taxon>
        <taxon>Actinomycetes</taxon>
        <taxon>Streptosporangiales</taxon>
        <taxon>Streptosporangiaceae</taxon>
        <taxon>Nonomuraea</taxon>
    </lineage>
</organism>
<evidence type="ECO:0000259" key="7">
    <source>
        <dbReference type="Pfam" id="PF00441"/>
    </source>
</evidence>
<keyword evidence="4 5" id="KW-0274">FAD</keyword>
<keyword evidence="3 5" id="KW-0285">Flavoprotein</keyword>
<dbReference type="InterPro" id="IPR006091">
    <property type="entry name" value="Acyl-CoA_Oxase/DH_mid-dom"/>
</dbReference>
<keyword evidence="5 10" id="KW-0560">Oxidoreductase</keyword>
<feature type="region of interest" description="Disordered" evidence="6">
    <location>
        <begin position="369"/>
        <end position="395"/>
    </location>
</feature>
<dbReference type="Gene3D" id="1.10.540.10">
    <property type="entry name" value="Acyl-CoA dehydrogenase/oxidase, N-terminal domain"/>
    <property type="match status" value="1"/>
</dbReference>
<evidence type="ECO:0000256" key="4">
    <source>
        <dbReference type="ARBA" id="ARBA00022827"/>
    </source>
</evidence>
<feature type="domain" description="Acyl-CoA oxidase/dehydrogenase middle" evidence="8">
    <location>
        <begin position="110"/>
        <end position="200"/>
    </location>
</feature>
<dbReference type="Gene3D" id="1.20.140.10">
    <property type="entry name" value="Butyryl-CoA Dehydrogenase, subunit A, domain 3"/>
    <property type="match status" value="1"/>
</dbReference>
<dbReference type="Pfam" id="PF02770">
    <property type="entry name" value="Acyl-CoA_dh_M"/>
    <property type="match status" value="1"/>
</dbReference>
<evidence type="ECO:0000313" key="10">
    <source>
        <dbReference type="EMBL" id="MFD1935538.1"/>
    </source>
</evidence>
<evidence type="ECO:0000256" key="6">
    <source>
        <dbReference type="SAM" id="MobiDB-lite"/>
    </source>
</evidence>
<dbReference type="PANTHER" id="PTHR43884:SF12">
    <property type="entry name" value="ISOVALERYL-COA DEHYDROGENASE, MITOCHONDRIAL-RELATED"/>
    <property type="match status" value="1"/>
</dbReference>
<dbReference type="InterPro" id="IPR036250">
    <property type="entry name" value="AcylCo_DH-like_C"/>
</dbReference>
<keyword evidence="11" id="KW-1185">Reference proteome</keyword>
<dbReference type="EC" id="1.-.-.-" evidence="10"/>
<feature type="compositionally biased region" description="Basic and acidic residues" evidence="6">
    <location>
        <begin position="385"/>
        <end position="395"/>
    </location>
</feature>
<evidence type="ECO:0000259" key="8">
    <source>
        <dbReference type="Pfam" id="PF02770"/>
    </source>
</evidence>
<comment type="caution">
    <text evidence="10">The sequence shown here is derived from an EMBL/GenBank/DDBJ whole genome shotgun (WGS) entry which is preliminary data.</text>
</comment>
<accession>A0ABW4T0Q9</accession>
<dbReference type="InterPro" id="IPR046373">
    <property type="entry name" value="Acyl-CoA_Oxase/DH_mid-dom_sf"/>
</dbReference>
<evidence type="ECO:0000256" key="5">
    <source>
        <dbReference type="RuleBase" id="RU362125"/>
    </source>
</evidence>
<dbReference type="InterPro" id="IPR009100">
    <property type="entry name" value="AcylCoA_DH/oxidase_NM_dom_sf"/>
</dbReference>
<feature type="domain" description="Acyl-CoA dehydrogenase/oxidase C-terminal" evidence="7">
    <location>
        <begin position="218"/>
        <end position="363"/>
    </location>
</feature>
<evidence type="ECO:0000256" key="2">
    <source>
        <dbReference type="ARBA" id="ARBA00009347"/>
    </source>
</evidence>
<evidence type="ECO:0000256" key="1">
    <source>
        <dbReference type="ARBA" id="ARBA00001974"/>
    </source>
</evidence>
<gene>
    <name evidence="10" type="ORF">ACFSKW_29120</name>
</gene>
<dbReference type="Pfam" id="PF00441">
    <property type="entry name" value="Acyl-CoA_dh_1"/>
    <property type="match status" value="1"/>
</dbReference>
<protein>
    <submittedName>
        <fullName evidence="10">Acyl-CoA dehydrogenase family protein</fullName>
        <ecNumber evidence="10">1.-.-.-</ecNumber>
    </submittedName>
</protein>
<sequence>MIGAEAAGFARFAAAHAGDWDRHGRLPRDVRQALGRTGLLGADIPARYGGLGGDQADLGELCAQIGGACSALRGLVTVQAMVAAALSRWGTDAQRTRWLPGLATGRTIAGFAATEPGAGTDLAAVRTQIREDGDWIHVTGTKRWVTFGRTADVFLVLGASAGRPTTVLVDGRLPGVRREPVEGQLGMRAAEIAHLSFDDVRVPRDNLVAPVGLGLSHVVATALDHGRFTVAWGCVGMAESCLDAAAAHAVRRTQAGIALAEHQLVRAELARAAVESAAARELCARATRLRTQRAPEAVAATIMAKYAAARAAGSVSRAAVRLLGAAGCDPDSAVGRFSRDAQVMEIIEGSAHVAELHIADRLLRRHSFQPGAPARDLAKTAPRPQPRDFEKETAP</sequence>
<feature type="domain" description="Acyl-CoA dehydrogenase/oxidase N-terminal" evidence="9">
    <location>
        <begin position="6"/>
        <end position="105"/>
    </location>
</feature>
<dbReference type="InterPro" id="IPR013786">
    <property type="entry name" value="AcylCoA_DH/ox_N"/>
</dbReference>
<evidence type="ECO:0000256" key="3">
    <source>
        <dbReference type="ARBA" id="ARBA00022630"/>
    </source>
</evidence>
<dbReference type="PIRSF" id="PIRSF016578">
    <property type="entry name" value="HsaA"/>
    <property type="match status" value="1"/>
</dbReference>
<dbReference type="Proteomes" id="UP001597368">
    <property type="component" value="Unassembled WGS sequence"/>
</dbReference>
<dbReference type="SUPFAM" id="SSF56645">
    <property type="entry name" value="Acyl-CoA dehydrogenase NM domain-like"/>
    <property type="match status" value="1"/>
</dbReference>
<comment type="cofactor">
    <cofactor evidence="1 5">
        <name>FAD</name>
        <dbReference type="ChEBI" id="CHEBI:57692"/>
    </cofactor>
</comment>
<dbReference type="RefSeq" id="WP_379575653.1">
    <property type="nucleotide sequence ID" value="NZ_JBHUFV010000043.1"/>
</dbReference>
<comment type="similarity">
    <text evidence="2 5">Belongs to the acyl-CoA dehydrogenase family.</text>
</comment>
<dbReference type="InterPro" id="IPR009075">
    <property type="entry name" value="AcylCo_DH/oxidase_C"/>
</dbReference>
<dbReference type="SUPFAM" id="SSF47203">
    <property type="entry name" value="Acyl-CoA dehydrogenase C-terminal domain-like"/>
    <property type="match status" value="1"/>
</dbReference>
<evidence type="ECO:0000313" key="11">
    <source>
        <dbReference type="Proteomes" id="UP001597368"/>
    </source>
</evidence>
<dbReference type="PANTHER" id="PTHR43884">
    <property type="entry name" value="ACYL-COA DEHYDROGENASE"/>
    <property type="match status" value="1"/>
</dbReference>
<dbReference type="Pfam" id="PF02771">
    <property type="entry name" value="Acyl-CoA_dh_N"/>
    <property type="match status" value="1"/>
</dbReference>
<proteinExistence type="inferred from homology"/>
<dbReference type="InterPro" id="IPR037069">
    <property type="entry name" value="AcylCoA_DH/ox_N_sf"/>
</dbReference>
<evidence type="ECO:0000259" key="9">
    <source>
        <dbReference type="Pfam" id="PF02771"/>
    </source>
</evidence>
<dbReference type="Gene3D" id="2.40.110.10">
    <property type="entry name" value="Butyryl-CoA Dehydrogenase, subunit A, domain 2"/>
    <property type="match status" value="1"/>
</dbReference>
<name>A0ABW4T0Q9_9ACTN</name>
<dbReference type="EMBL" id="JBHUFV010000043">
    <property type="protein sequence ID" value="MFD1935538.1"/>
    <property type="molecule type" value="Genomic_DNA"/>
</dbReference>
<reference evidence="11" key="1">
    <citation type="journal article" date="2019" name="Int. J. Syst. Evol. Microbiol.">
        <title>The Global Catalogue of Microorganisms (GCM) 10K type strain sequencing project: providing services to taxonomists for standard genome sequencing and annotation.</title>
        <authorList>
            <consortium name="The Broad Institute Genomics Platform"/>
            <consortium name="The Broad Institute Genome Sequencing Center for Infectious Disease"/>
            <person name="Wu L."/>
            <person name="Ma J."/>
        </authorList>
    </citation>
    <scope>NUCLEOTIDE SEQUENCE [LARGE SCALE GENOMIC DNA]</scope>
    <source>
        <strain evidence="11">ICMP 6774ER</strain>
    </source>
</reference>